<dbReference type="InterPro" id="IPR025110">
    <property type="entry name" value="AMP-bd_C"/>
</dbReference>
<dbReference type="STRING" id="1307763.L21SP4_00883"/>
<organism evidence="5 6">
    <name type="scientific">Kiritimatiella glycovorans</name>
    <dbReference type="NCBI Taxonomy" id="1307763"/>
    <lineage>
        <taxon>Bacteria</taxon>
        <taxon>Pseudomonadati</taxon>
        <taxon>Kiritimatiellota</taxon>
        <taxon>Kiritimatiellia</taxon>
        <taxon>Kiritimatiellales</taxon>
        <taxon>Kiritimatiellaceae</taxon>
        <taxon>Kiritimatiella</taxon>
    </lineage>
</organism>
<dbReference type="SUPFAM" id="SSF53474">
    <property type="entry name" value="alpha/beta-Hydrolases"/>
    <property type="match status" value="1"/>
</dbReference>
<dbReference type="Pfam" id="PF00975">
    <property type="entry name" value="Thioesterase"/>
    <property type="match status" value="1"/>
</dbReference>
<dbReference type="SUPFAM" id="SSF56801">
    <property type="entry name" value="Acetyl-CoA synthetase-like"/>
    <property type="match status" value="2"/>
</dbReference>
<dbReference type="NCBIfam" id="TIGR01733">
    <property type="entry name" value="AA-adenyl-dom"/>
    <property type="match status" value="2"/>
</dbReference>
<dbReference type="SUPFAM" id="SSF47336">
    <property type="entry name" value="ACP-like"/>
    <property type="match status" value="1"/>
</dbReference>
<dbReference type="EMBL" id="CP010904">
    <property type="protein sequence ID" value="AKJ64146.1"/>
    <property type="molecule type" value="Genomic_DNA"/>
</dbReference>
<dbReference type="GO" id="GO:0043041">
    <property type="term" value="P:amino acid activation for nonribosomal peptide biosynthetic process"/>
    <property type="evidence" value="ECO:0007669"/>
    <property type="project" value="TreeGrafter"/>
</dbReference>
<dbReference type="InterPro" id="IPR036736">
    <property type="entry name" value="ACP-like_sf"/>
</dbReference>
<dbReference type="KEGG" id="vbl:L21SP4_00883"/>
<comment type="cofactor">
    <cofactor evidence="1">
        <name>pantetheine 4'-phosphate</name>
        <dbReference type="ChEBI" id="CHEBI:47942"/>
    </cofactor>
</comment>
<evidence type="ECO:0000313" key="6">
    <source>
        <dbReference type="Proteomes" id="UP000035268"/>
    </source>
</evidence>
<name>A0A0G3ECA9_9BACT</name>
<dbReference type="GO" id="GO:0072330">
    <property type="term" value="P:monocarboxylic acid biosynthetic process"/>
    <property type="evidence" value="ECO:0007669"/>
    <property type="project" value="UniProtKB-ARBA"/>
</dbReference>
<dbReference type="PROSITE" id="PS00455">
    <property type="entry name" value="AMP_BINDING"/>
    <property type="match status" value="2"/>
</dbReference>
<dbReference type="Pfam" id="PF00501">
    <property type="entry name" value="AMP-binding"/>
    <property type="match status" value="2"/>
</dbReference>
<dbReference type="InterPro" id="IPR029058">
    <property type="entry name" value="AB_hydrolase_fold"/>
</dbReference>
<gene>
    <name evidence="5" type="primary">lgrD</name>
    <name evidence="5" type="ORF">L21SP4_00883</name>
</gene>
<dbReference type="SUPFAM" id="SSF52777">
    <property type="entry name" value="CoA-dependent acyltransferases"/>
    <property type="match status" value="2"/>
</dbReference>
<reference evidence="5 6" key="2">
    <citation type="journal article" date="2016" name="ISME J.">
        <title>Characterization of the first cultured representative of Verrucomicrobia subdivision 5 indicates the proposal of a novel phylum.</title>
        <authorList>
            <person name="Spring S."/>
            <person name="Bunk B."/>
            <person name="Sproer C."/>
            <person name="Schumann P."/>
            <person name="Rohde M."/>
            <person name="Tindall B.J."/>
            <person name="Klenk H.P."/>
        </authorList>
    </citation>
    <scope>NUCLEOTIDE SEQUENCE [LARGE SCALE GENOMIC DNA]</scope>
    <source>
        <strain evidence="5 6">L21-Fru-AB</strain>
    </source>
</reference>
<protein>
    <submittedName>
        <fullName evidence="5">Linear gramicidin synthase subunit D</fullName>
    </submittedName>
</protein>
<dbReference type="RefSeq" id="WP_052881508.1">
    <property type="nucleotide sequence ID" value="NZ_CP010904.1"/>
</dbReference>
<evidence type="ECO:0000313" key="5">
    <source>
        <dbReference type="EMBL" id="AKJ64146.1"/>
    </source>
</evidence>
<dbReference type="InterPro" id="IPR000873">
    <property type="entry name" value="AMP-dep_synth/lig_dom"/>
</dbReference>
<dbReference type="PATRIC" id="fig|1609981.3.peg.920"/>
<dbReference type="InterPro" id="IPR042099">
    <property type="entry name" value="ANL_N_sf"/>
</dbReference>
<dbReference type="PROSITE" id="PS50075">
    <property type="entry name" value="CARRIER"/>
    <property type="match status" value="1"/>
</dbReference>
<dbReference type="InterPro" id="IPR020845">
    <property type="entry name" value="AMP-binding_CS"/>
</dbReference>
<dbReference type="PANTHER" id="PTHR45527:SF1">
    <property type="entry name" value="FATTY ACID SYNTHASE"/>
    <property type="match status" value="1"/>
</dbReference>
<dbReference type="InterPro" id="IPR023213">
    <property type="entry name" value="CAT-like_dom_sf"/>
</dbReference>
<dbReference type="OrthoDB" id="9770470at2"/>
<dbReference type="FunFam" id="1.10.1200.10:FF:000016">
    <property type="entry name" value="Non-ribosomal peptide synthase"/>
    <property type="match status" value="1"/>
</dbReference>
<dbReference type="InterPro" id="IPR009081">
    <property type="entry name" value="PP-bd_ACP"/>
</dbReference>
<dbReference type="Gene3D" id="3.30.559.30">
    <property type="entry name" value="Nonribosomal peptide synthetase, condensation domain"/>
    <property type="match status" value="1"/>
</dbReference>
<feature type="domain" description="Carrier" evidence="4">
    <location>
        <begin position="1479"/>
        <end position="1554"/>
    </location>
</feature>
<dbReference type="InterPro" id="IPR020802">
    <property type="entry name" value="TesA-like"/>
</dbReference>
<accession>A0A0G3ECA9</accession>
<evidence type="ECO:0000256" key="2">
    <source>
        <dbReference type="ARBA" id="ARBA00022450"/>
    </source>
</evidence>
<dbReference type="InterPro" id="IPR001242">
    <property type="entry name" value="Condensation_dom"/>
</dbReference>
<dbReference type="Proteomes" id="UP000035268">
    <property type="component" value="Chromosome"/>
</dbReference>
<dbReference type="Pfam" id="PF00550">
    <property type="entry name" value="PP-binding"/>
    <property type="match status" value="1"/>
</dbReference>
<evidence type="ECO:0000256" key="3">
    <source>
        <dbReference type="ARBA" id="ARBA00022553"/>
    </source>
</evidence>
<dbReference type="SMART" id="SM00824">
    <property type="entry name" value="PKS_TE"/>
    <property type="match status" value="1"/>
</dbReference>
<dbReference type="FunFam" id="2.30.38.10:FF:000001">
    <property type="entry name" value="Non-ribosomal peptide synthetase PvdI"/>
    <property type="match status" value="1"/>
</dbReference>
<dbReference type="Gene3D" id="2.30.38.10">
    <property type="entry name" value="Luciferase, Domain 3"/>
    <property type="match status" value="1"/>
</dbReference>
<dbReference type="PROSITE" id="PS00012">
    <property type="entry name" value="PHOSPHOPANTETHEINE"/>
    <property type="match status" value="1"/>
</dbReference>
<dbReference type="InterPro" id="IPR010071">
    <property type="entry name" value="AA_adenyl_dom"/>
</dbReference>
<dbReference type="InterPro" id="IPR045851">
    <property type="entry name" value="AMP-bd_C_sf"/>
</dbReference>
<dbReference type="InterPro" id="IPR020806">
    <property type="entry name" value="PKS_PP-bd"/>
</dbReference>
<dbReference type="FunFam" id="3.40.50.980:FF:000001">
    <property type="entry name" value="Non-ribosomal peptide synthetase"/>
    <property type="match status" value="1"/>
</dbReference>
<dbReference type="SMART" id="SM00823">
    <property type="entry name" value="PKS_PP"/>
    <property type="match status" value="1"/>
</dbReference>
<dbReference type="InterPro" id="IPR006162">
    <property type="entry name" value="Ppantetheine_attach_site"/>
</dbReference>
<reference evidence="6" key="1">
    <citation type="submission" date="2015-02" db="EMBL/GenBank/DDBJ databases">
        <title>Description and complete genome sequence of the first cultured representative of the subdivision 5 of the Verrucomicrobia phylum.</title>
        <authorList>
            <person name="Spring S."/>
            <person name="Bunk B."/>
            <person name="Sproer C."/>
            <person name="Klenk H.-P."/>
        </authorList>
    </citation>
    <scope>NUCLEOTIDE SEQUENCE [LARGE SCALE GENOMIC DNA]</scope>
    <source>
        <strain evidence="6">L21-Fru-AB</strain>
    </source>
</reference>
<dbReference type="GO" id="GO:0005737">
    <property type="term" value="C:cytoplasm"/>
    <property type="evidence" value="ECO:0007669"/>
    <property type="project" value="TreeGrafter"/>
</dbReference>
<dbReference type="Pfam" id="PF13193">
    <property type="entry name" value="AMP-binding_C"/>
    <property type="match status" value="1"/>
</dbReference>
<dbReference type="Gene3D" id="3.40.50.980">
    <property type="match status" value="2"/>
</dbReference>
<dbReference type="Gene3D" id="3.40.50.1820">
    <property type="entry name" value="alpha/beta hydrolase"/>
    <property type="match status" value="1"/>
</dbReference>
<sequence>MDRPVNADPMTPMQQGMLYDSLSAPGSGFYLQQLVVTFEAPLDRDALKRAWDEVAGRHEILRASCRWTGECAPRLQFEEGIETALEDADGAPDAAFLEKDRRRGFDPSKAPLWRVTLFPLHAPATLVWTFHHLLLDGRSHTLILDELLEAYAAIRAGRAPQFVSAASFRPYLQWLAGEPEAAAAEFWCDRLPEEVVPASLLPPGLPEPPGDEGWYVHRERVLSEETGAEVHRAAAWFGVTTNTLFQAVWALLLRWYSEEDALVFGVTRACRHWRGEQADTAAGLFANTTPFPVRIDPVAPLGPWLAALRAQQVEMRAREHDGLTRIREWTGRTSTVPLFKALLVVEGYDLTERFRTRWNAEVELHEKPNLLTLGVYDGSCIRLSLDAPAEIYPEAQVDRFLEQIETGLRSLARSDPSRLLDEIEFVSPDERSLQIDQWSGIEAPYPDDCAVHRLIEAQARKTPDAVAVETPDEQISYRELDARANRLARVLLRLGIRKGARVGVCLDARAELDLAMLAIFKAGAVYVPLDPGNPADRLTFYLEDSGAELVLTCAELRATVPDVGCPVLEIGLEGPEGEDESVEPPEVAAGPDDDAYILYTSGSTGTPKGVITEHGGLCNCAEAEIRLYGLGPGDRVLQFSTPSFDVSIYEVMMALTVGATLRTGTAADLVPGPALTKFLKRQRISAVTLTPTVLRAMPFDPLPDLRVLVCCGEACPSDLLDAWAGGRRFFNAYGPTEVTIWSTSDECVPGEKRPSIGRPIPNLRVYVLDAHRRPVPAGAPGELYIGGAGVGRGYLNRPERTAEHFLPDPFDGREGARMYRTGDKVRYLPDGRIDFIRRMDRQVKIRGVRVELGEIESVIRRHPGVDDAVVLLCDGLPYGYITAAGDAAPEDAVLRAYLVEHLPRVLIPVSFTALSGFPRTLSGKVDRKALERGAFESVAQDGAAERAGPARAATEDELQRLDTWNLEAQRPRVEGETADRLFDIACLMYPDRVALRQEGRSLSYRELGRLANRIALRLRREGIGAEDPVLICGRRSIEALVAMLAVVKAGATYVPVDAGVPERRMREACGDCGARAVFCPEAIRNVFDACALWLDLDDPEGEGRGEGSHPPEVKPDDRRRAYIIYTSGSTGRPKGVEIEHRSLVNLIRFYVERLELTEKDRSTMLASIAFDASVADGWPYLCCGASVYIPPDEKLLDPPALFRWIGEEGITVSFVPTALAERLLESDLSPKTSLRYLLTGGDRLRVRPAAGLSFGVINTYGPTENTVDSTWDVVRPGGEEEGPPPIGRPIANVGVYVLDPDGVRVAPGEEGELVLGGRNVARGYLGRGDLTRERFPVDPFSGDGARMYRTGDRVRFRDDGRLDFLGRKDDQVQIRGHRVEPGEVEHLLRETSGVRDAAVRPMEEDGAVTALAAWVVPERPGAAETLTAAREAARAELPAYMVPAAWAMLDELPRNASGKVDREALPAPNVFESAGAGEVPATERERELAAVWEEVLDVGRIGRDDNFFDLGGHSLMVLNLVSRVKDVLGVPLSVAAVLQRPTLRRMAEALEDTPGGVGPGSSARVPVREEGKDEPVFCVPGAGGGVNRFRGMVEHLKPGRPFYGLEPLGLSRALNEGPIEDVAEAFLDLVREVQPHGPYFLGGFSYGGHVAYTMAQRLRREGEEVALLFLIEAYGPDVRCGPAVRALRYAGNVLRLKPADKVRYVKDKIRWFRMLIRNWWHVSRRSRDEADELSSILRAHMEAAACYDPEPYDGRMVLLRAERPPNSAPLRRDAGWKRMVRGGMDVHFVPGDHYTIFDEGHHEAMAETIGRYL</sequence>
<dbReference type="Gene3D" id="3.40.50.12780">
    <property type="entry name" value="N-terminal domain of ligase-like"/>
    <property type="match status" value="1"/>
</dbReference>
<dbReference type="GO" id="GO:0003824">
    <property type="term" value="F:catalytic activity"/>
    <property type="evidence" value="ECO:0007669"/>
    <property type="project" value="InterPro"/>
</dbReference>
<dbReference type="PANTHER" id="PTHR45527">
    <property type="entry name" value="NONRIBOSOMAL PEPTIDE SYNTHETASE"/>
    <property type="match status" value="1"/>
</dbReference>
<dbReference type="FunFam" id="3.40.50.12780:FF:000012">
    <property type="entry name" value="Non-ribosomal peptide synthetase"/>
    <property type="match status" value="1"/>
</dbReference>
<keyword evidence="2" id="KW-0596">Phosphopantetheine</keyword>
<keyword evidence="3" id="KW-0597">Phosphoprotein</keyword>
<evidence type="ECO:0000259" key="4">
    <source>
        <dbReference type="PROSITE" id="PS50075"/>
    </source>
</evidence>
<keyword evidence="6" id="KW-1185">Reference proteome</keyword>
<proteinExistence type="predicted"/>
<dbReference type="Gene3D" id="3.30.559.10">
    <property type="entry name" value="Chloramphenicol acetyltransferase-like domain"/>
    <property type="match status" value="1"/>
</dbReference>
<dbReference type="Pfam" id="PF00668">
    <property type="entry name" value="Condensation"/>
    <property type="match status" value="1"/>
</dbReference>
<dbReference type="InterPro" id="IPR001031">
    <property type="entry name" value="Thioesterase"/>
</dbReference>
<dbReference type="CDD" id="cd05930">
    <property type="entry name" value="A_NRPS"/>
    <property type="match status" value="1"/>
</dbReference>
<dbReference type="GO" id="GO:0044550">
    <property type="term" value="P:secondary metabolite biosynthetic process"/>
    <property type="evidence" value="ECO:0007669"/>
    <property type="project" value="TreeGrafter"/>
</dbReference>
<dbReference type="GO" id="GO:0031177">
    <property type="term" value="F:phosphopantetheine binding"/>
    <property type="evidence" value="ECO:0007669"/>
    <property type="project" value="InterPro"/>
</dbReference>
<dbReference type="Gene3D" id="1.10.1200.10">
    <property type="entry name" value="ACP-like"/>
    <property type="match status" value="1"/>
</dbReference>
<evidence type="ECO:0000256" key="1">
    <source>
        <dbReference type="ARBA" id="ARBA00001957"/>
    </source>
</evidence>
<dbReference type="Gene3D" id="3.30.300.30">
    <property type="match status" value="2"/>
</dbReference>